<dbReference type="EMBL" id="JRES01001284">
    <property type="protein sequence ID" value="KNC23935.1"/>
    <property type="molecule type" value="Genomic_DNA"/>
</dbReference>
<gene>
    <name evidence="1" type="ORF">FF38_01013</name>
</gene>
<sequence>MTGWSYLQSRLPKIARTKNSHSEYRGGKTQSTAFMITVSPTPSLSWGTTLALSQLFLKRVQACVCCLAFDSFASRSHWYVVYILSTLTSYFRITSTDELASNGAIRGGDEIDAFTDVSVKPPVLNRGQFGLYAMLPDKSAGISHNGILYYGNHARRMGLEYKDYFRSCNNEEESVIAHHSM</sequence>
<dbReference type="Proteomes" id="UP000037069">
    <property type="component" value="Unassembled WGS sequence"/>
</dbReference>
<accession>A0A0L0BV49</accession>
<dbReference type="AlphaFoldDB" id="A0A0L0BV49"/>
<protein>
    <submittedName>
        <fullName evidence="1">Uncharacterized protein</fullName>
    </submittedName>
</protein>
<proteinExistence type="predicted"/>
<organism evidence="1 2">
    <name type="scientific">Lucilia cuprina</name>
    <name type="common">Green bottle fly</name>
    <name type="synonym">Australian sheep blowfly</name>
    <dbReference type="NCBI Taxonomy" id="7375"/>
    <lineage>
        <taxon>Eukaryota</taxon>
        <taxon>Metazoa</taxon>
        <taxon>Ecdysozoa</taxon>
        <taxon>Arthropoda</taxon>
        <taxon>Hexapoda</taxon>
        <taxon>Insecta</taxon>
        <taxon>Pterygota</taxon>
        <taxon>Neoptera</taxon>
        <taxon>Endopterygota</taxon>
        <taxon>Diptera</taxon>
        <taxon>Brachycera</taxon>
        <taxon>Muscomorpha</taxon>
        <taxon>Oestroidea</taxon>
        <taxon>Calliphoridae</taxon>
        <taxon>Luciliinae</taxon>
        <taxon>Lucilia</taxon>
    </lineage>
</organism>
<keyword evidence="2" id="KW-1185">Reference proteome</keyword>
<comment type="caution">
    <text evidence="1">The sequence shown here is derived from an EMBL/GenBank/DDBJ whole genome shotgun (WGS) entry which is preliminary data.</text>
</comment>
<evidence type="ECO:0000313" key="1">
    <source>
        <dbReference type="EMBL" id="KNC23935.1"/>
    </source>
</evidence>
<evidence type="ECO:0000313" key="2">
    <source>
        <dbReference type="Proteomes" id="UP000037069"/>
    </source>
</evidence>
<name>A0A0L0BV49_LUCCU</name>
<reference evidence="1 2" key="1">
    <citation type="journal article" date="2015" name="Nat. Commun.">
        <title>Lucilia cuprina genome unlocks parasitic fly biology to underpin future interventions.</title>
        <authorList>
            <person name="Anstead C.A."/>
            <person name="Korhonen P.K."/>
            <person name="Young N.D."/>
            <person name="Hall R.S."/>
            <person name="Jex A.R."/>
            <person name="Murali S.C."/>
            <person name="Hughes D.S."/>
            <person name="Lee S.F."/>
            <person name="Perry T."/>
            <person name="Stroehlein A.J."/>
            <person name="Ansell B.R."/>
            <person name="Breugelmans B."/>
            <person name="Hofmann A."/>
            <person name="Qu J."/>
            <person name="Dugan S."/>
            <person name="Lee S.L."/>
            <person name="Chao H."/>
            <person name="Dinh H."/>
            <person name="Han Y."/>
            <person name="Doddapaneni H.V."/>
            <person name="Worley K.C."/>
            <person name="Muzny D.M."/>
            <person name="Ioannidis P."/>
            <person name="Waterhouse R.M."/>
            <person name="Zdobnov E.M."/>
            <person name="James P.J."/>
            <person name="Bagnall N.H."/>
            <person name="Kotze A.C."/>
            <person name="Gibbs R.A."/>
            <person name="Richards S."/>
            <person name="Batterham P."/>
            <person name="Gasser R.B."/>
        </authorList>
    </citation>
    <scope>NUCLEOTIDE SEQUENCE [LARGE SCALE GENOMIC DNA]</scope>
    <source>
        <strain evidence="1 2">LS</strain>
        <tissue evidence="1">Full body</tissue>
    </source>
</reference>